<name>A0AAD1MS97_9MYCO</name>
<evidence type="ECO:0000256" key="4">
    <source>
        <dbReference type="ARBA" id="ARBA00023014"/>
    </source>
</evidence>
<protein>
    <recommendedName>
        <fullName evidence="6">NADH-ubiquinone oxidoreductase 51kDa subunit FMN-binding domain-containing protein</fullName>
    </recommendedName>
</protein>
<dbReference type="SUPFAM" id="SSF142019">
    <property type="entry name" value="Nqo1 FMN-binding domain-like"/>
    <property type="match status" value="1"/>
</dbReference>
<feature type="region of interest" description="Disordered" evidence="5">
    <location>
        <begin position="223"/>
        <end position="276"/>
    </location>
</feature>
<evidence type="ECO:0000256" key="1">
    <source>
        <dbReference type="ARBA" id="ARBA00022485"/>
    </source>
</evidence>
<evidence type="ECO:0000256" key="5">
    <source>
        <dbReference type="SAM" id="MobiDB-lite"/>
    </source>
</evidence>
<keyword evidence="3" id="KW-0408">Iron</keyword>
<dbReference type="EMBL" id="AP022586">
    <property type="protein sequence ID" value="BBY14968.1"/>
    <property type="molecule type" value="Genomic_DNA"/>
</dbReference>
<keyword evidence="1" id="KW-0004">4Fe-4S</keyword>
<gene>
    <name evidence="7" type="ORF">MLIT_05600</name>
</gene>
<dbReference type="GO" id="GO:0046872">
    <property type="term" value="F:metal ion binding"/>
    <property type="evidence" value="ECO:0007669"/>
    <property type="project" value="UniProtKB-KW"/>
</dbReference>
<dbReference type="InterPro" id="IPR011538">
    <property type="entry name" value="Nuo51_FMN-bd"/>
</dbReference>
<dbReference type="PANTHER" id="PTHR43578">
    <property type="entry name" value="NADH-QUINONE OXIDOREDUCTASE SUBUNIT F"/>
    <property type="match status" value="1"/>
</dbReference>
<dbReference type="Gene3D" id="3.40.50.11540">
    <property type="entry name" value="NADH-ubiquinone oxidoreductase 51kDa subunit"/>
    <property type="match status" value="1"/>
</dbReference>
<evidence type="ECO:0000313" key="8">
    <source>
        <dbReference type="Proteomes" id="UP000466607"/>
    </source>
</evidence>
<feature type="region of interest" description="Disordered" evidence="5">
    <location>
        <begin position="1"/>
        <end position="22"/>
    </location>
</feature>
<dbReference type="PANTHER" id="PTHR43578:SF3">
    <property type="entry name" value="NADH-QUINONE OXIDOREDUCTASE SUBUNIT F"/>
    <property type="match status" value="1"/>
</dbReference>
<dbReference type="Pfam" id="PF01512">
    <property type="entry name" value="Complex1_51K"/>
    <property type="match status" value="1"/>
</dbReference>
<reference evidence="7 8" key="1">
    <citation type="journal article" date="2019" name="Emerg. Microbes Infect.">
        <title>Comprehensive subspecies identification of 175 nontuberculous mycobacteria species based on 7547 genomic profiles.</title>
        <authorList>
            <person name="Matsumoto Y."/>
            <person name="Kinjo T."/>
            <person name="Motooka D."/>
            <person name="Nabeya D."/>
            <person name="Jung N."/>
            <person name="Uechi K."/>
            <person name="Horii T."/>
            <person name="Iida T."/>
            <person name="Fujita J."/>
            <person name="Nakamura S."/>
        </authorList>
    </citation>
    <scope>NUCLEOTIDE SEQUENCE [LARGE SCALE GENOMIC DNA]</scope>
    <source>
        <strain evidence="7 8">JCM 17423</strain>
    </source>
</reference>
<keyword evidence="4" id="KW-0411">Iron-sulfur</keyword>
<evidence type="ECO:0000259" key="6">
    <source>
        <dbReference type="Pfam" id="PF01512"/>
    </source>
</evidence>
<proteinExistence type="predicted"/>
<evidence type="ECO:0000256" key="3">
    <source>
        <dbReference type="ARBA" id="ARBA00023004"/>
    </source>
</evidence>
<evidence type="ECO:0000256" key="2">
    <source>
        <dbReference type="ARBA" id="ARBA00022723"/>
    </source>
</evidence>
<keyword evidence="8" id="KW-1185">Reference proteome</keyword>
<evidence type="ECO:0000313" key="7">
    <source>
        <dbReference type="EMBL" id="BBY14968.1"/>
    </source>
</evidence>
<keyword evidence="2" id="KW-0479">Metal-binding</keyword>
<sequence>MNPTATTDLTTAVWPGGTPRLLQVPTGREDYADYAQSGGYRELPDPDRLLEEVELSGLLGRGGAAFPMAVKLRSVRDHGRARGGAVAIANGEEGEPASIKDRWLLRRRPHLVLDGLRLAARMVAADRAVVYVSDPEAARSVETALSQIDSAVLDGVSVSVVCVDAGYVAGEETAAVRAVNGGPAKPTDKPPRPFEEGWAACPPWSATSRRWRTCRTCTATGRAITGRRAPRRRPAPSWPPSPGAACRRRSTNSPTASRWPMCCPGTESPPTGWAGC</sequence>
<feature type="compositionally biased region" description="Polar residues" evidence="5">
    <location>
        <begin position="1"/>
        <end position="10"/>
    </location>
</feature>
<accession>A0AAD1MS97</accession>
<dbReference type="AlphaFoldDB" id="A0AAD1MS97"/>
<feature type="domain" description="NADH-ubiquinone oxidoreductase 51kDa subunit FMN-binding" evidence="6">
    <location>
        <begin position="54"/>
        <end position="194"/>
    </location>
</feature>
<dbReference type="GO" id="GO:0051539">
    <property type="term" value="F:4 iron, 4 sulfur cluster binding"/>
    <property type="evidence" value="ECO:0007669"/>
    <property type="project" value="UniProtKB-KW"/>
</dbReference>
<organism evidence="7 8">
    <name type="scientific">Mycolicibacterium litorale</name>
    <dbReference type="NCBI Taxonomy" id="758802"/>
    <lineage>
        <taxon>Bacteria</taxon>
        <taxon>Bacillati</taxon>
        <taxon>Actinomycetota</taxon>
        <taxon>Actinomycetes</taxon>
        <taxon>Mycobacteriales</taxon>
        <taxon>Mycobacteriaceae</taxon>
        <taxon>Mycolicibacterium</taxon>
    </lineage>
</organism>
<dbReference type="InterPro" id="IPR037225">
    <property type="entry name" value="Nuo51_FMN-bd_sf"/>
</dbReference>
<dbReference type="Proteomes" id="UP000466607">
    <property type="component" value="Chromosome"/>
</dbReference>